<dbReference type="InterPro" id="IPR036737">
    <property type="entry name" value="OmpA-like_sf"/>
</dbReference>
<dbReference type="Pfam" id="PF00691">
    <property type="entry name" value="OmpA"/>
    <property type="match status" value="1"/>
</dbReference>
<dbReference type="InterPro" id="IPR006665">
    <property type="entry name" value="OmpA-like"/>
</dbReference>
<evidence type="ECO:0000313" key="3">
    <source>
        <dbReference type="EMBL" id="MBU2712659.1"/>
    </source>
</evidence>
<dbReference type="PROSITE" id="PS51123">
    <property type="entry name" value="OMPA_2"/>
    <property type="match status" value="1"/>
</dbReference>
<evidence type="ECO:0000313" key="4">
    <source>
        <dbReference type="Proteomes" id="UP000690515"/>
    </source>
</evidence>
<dbReference type="InterPro" id="IPR050330">
    <property type="entry name" value="Bact_OuterMem_StrucFunc"/>
</dbReference>
<feature type="domain" description="OmpA-like" evidence="2">
    <location>
        <begin position="566"/>
        <end position="683"/>
    </location>
</feature>
<dbReference type="EMBL" id="JAGSOY010000044">
    <property type="protein sequence ID" value="MBU2712659.1"/>
    <property type="molecule type" value="Genomic_DNA"/>
</dbReference>
<dbReference type="SUPFAM" id="SSF103088">
    <property type="entry name" value="OmpA-like"/>
    <property type="match status" value="1"/>
</dbReference>
<keyword evidence="4" id="KW-1185">Reference proteome</keyword>
<organism evidence="3 4">
    <name type="scientific">Zooshikella harenae</name>
    <dbReference type="NCBI Taxonomy" id="2827238"/>
    <lineage>
        <taxon>Bacteria</taxon>
        <taxon>Pseudomonadati</taxon>
        <taxon>Pseudomonadota</taxon>
        <taxon>Gammaproteobacteria</taxon>
        <taxon>Oceanospirillales</taxon>
        <taxon>Zooshikellaceae</taxon>
        <taxon>Zooshikella</taxon>
    </lineage>
</organism>
<dbReference type="PANTHER" id="PTHR30329">
    <property type="entry name" value="STATOR ELEMENT OF FLAGELLAR MOTOR COMPLEX"/>
    <property type="match status" value="1"/>
</dbReference>
<dbReference type="PANTHER" id="PTHR30329:SF21">
    <property type="entry name" value="LIPOPROTEIN YIAD-RELATED"/>
    <property type="match status" value="1"/>
</dbReference>
<protein>
    <submittedName>
        <fullName evidence="3">OmpA family protein</fullName>
    </submittedName>
</protein>
<keyword evidence="1" id="KW-0472">Membrane</keyword>
<evidence type="ECO:0000259" key="2">
    <source>
        <dbReference type="PROSITE" id="PS51123"/>
    </source>
</evidence>
<dbReference type="Proteomes" id="UP000690515">
    <property type="component" value="Unassembled WGS sequence"/>
</dbReference>
<proteinExistence type="predicted"/>
<gene>
    <name evidence="3" type="ORF">KCG35_16445</name>
</gene>
<dbReference type="Gene3D" id="3.30.1330.60">
    <property type="entry name" value="OmpA-like domain"/>
    <property type="match status" value="1"/>
</dbReference>
<dbReference type="RefSeq" id="WP_215820886.1">
    <property type="nucleotide sequence ID" value="NZ_JAGSOY010000044.1"/>
</dbReference>
<name>A0ABS5ZF21_9GAMM</name>
<accession>A0ABS5ZF21</accession>
<evidence type="ECO:0000256" key="1">
    <source>
        <dbReference type="PROSITE-ProRule" id="PRU00473"/>
    </source>
</evidence>
<comment type="caution">
    <text evidence="3">The sequence shown here is derived from an EMBL/GenBank/DDBJ whole genome shotgun (WGS) entry which is preliminary data.</text>
</comment>
<sequence length="1606" mass="181769">MAGFKKIIKDRAYLFSIPVDSQGIPSGEASLLPNILIAKKSKVVKSSTKYDKGALYKGVIEPLLLQTDDIGAIVNIETNFEPHQNAKEISPGWGLGDPVNLHLKEDEFFIPPLSAASFFYSAHYGEGGKTDSTDSNESWAQNMANAFNQLEGGFEANTTKLKSIEIPVTKHSNNAKVWLREPDIEKIAQKNEDEIKYQEWYNSYKDRTVRGYFVPFFKTIIISFSNKRFLNSAVSLLDKTTNRIIIQTKFAQSITTESNTITAAILPCPTNFKEDFYRIKISISEAAAEYLSSLSTNQKIIDDGFYILKEKIRFGIKKPSGDFELINGDPFSLEEAMVKQFPNLYASYIQRATDMGDIPKTRVDDPQPGPEGLEAVIHGYNVSKTYTDFGTEILGADGPKAWGSVVLGGLKFLDDDPNFQSAIDLAFSGKDLIEKIDTLSKPINLAAQTKFTDYFTRSWWLSYEDYDETFAHAVRIPKRFMAPALKALTIVDAAVSTYSFYNDVKGVSDSYQKVDDATNEMGGAVKAYDEHIAVPVEETEDKEKIDNYRNKLKELELSGDDTQVTEDEKNGSLYLRVTFPFDKSSTNFDESLQKLADALKFLPYLSITLEGHACPKGTERYNEVLSLERAKTVKNKLLAIADDVTANRINIIGKGESEPVKDANGKVEYEKSRRVVAVVPKNPVDFLYPPSREGIDMLEKHRSRAVAAQAGIDDALIAAAESAFDMITGVLSFVPVVQAFAIGIRTAKEAAKAMFSVIEEVNNIVHGHGIQEAKKLFNSHQELDYVNATLSLMDNSKQNEYFQKLYQQFHIRAMAINGLVGLIFRASSLASKHKSQGDAAYQTAIDDLFIHEYIENYILKDGWYADYNPIVPIGLDEYWVTRVEWAGLIDRVSLGHYKKEETIQKWTAEDFSEEEKDFVRDTIETGKGIYEVTMPLALNTDANSDSDTLPLAVFSNLVNLKSTHIIQGASYIGARYNAPIDETIKAQFQEIFPIHYISNKSLISLMRAFKTDYNAELNYESYEHTLIYARERFCKNKDDWKPVSSHKTITPYHQIRIIVILKAEVGQKFKAWDEQGITYIIPAEFQCIRCDLKNMNGPKQSTWIRKLTANDLLPQDKTDAVNQMLSDGTLYGVVYHPSYQYGSQVIFGTKPMASQFISERRKGLFTYLGAWSMKYYFAVTLANNGSTHRLIRVSGNEHQNEYMHLIERNYNAVFELSLDPEREYQRPDPKDTSKTIKVKDEHLLLDPAFLAIAEEGVKYPELFNNPKVHMLVKLDGMKKYIFPDQDYIKTVNDERVHYYNPIGANYGPMAKIKYDWKKPLEIVILVVSDEIAQSKLESYKNQNINWKNIPATVALSEFTGSSDKGPSFNVQLEYIGDIVREGRGEQTIKWDLVDKENASSLTQELLDSLSSSEALTSITDLTEDPISRSWGLNLIDLIAGNDIYADRRKNIFAVRIIPEYHNFTGKAVRALRPFGITDKHWDYSNDHSKIGRPGVGRGSSTIFWGFNAKITTSGDSGLDNEDIEGSYVLSLPDKLYDFKNTPWTAYKNINETKEAAKWFENNKEVKTYKPLDVAFYSSSEHEKKEAIKKWITEDCSKMVVYQEYFN</sequence>
<dbReference type="CDD" id="cd07185">
    <property type="entry name" value="OmpA_C-like"/>
    <property type="match status" value="1"/>
</dbReference>
<reference evidence="3 4" key="1">
    <citation type="submission" date="2021-04" db="EMBL/GenBank/DDBJ databases">
        <authorList>
            <person name="Pira H."/>
            <person name="Risdian C."/>
            <person name="Wink J."/>
        </authorList>
    </citation>
    <scope>NUCLEOTIDE SEQUENCE [LARGE SCALE GENOMIC DNA]</scope>
    <source>
        <strain evidence="3 4">WH53</strain>
    </source>
</reference>